<comment type="caution">
    <text evidence="1">The sequence shown here is derived from an EMBL/GenBank/DDBJ whole genome shotgun (WGS) entry which is preliminary data.</text>
</comment>
<dbReference type="Gene3D" id="3.40.50.2300">
    <property type="match status" value="2"/>
</dbReference>
<protein>
    <submittedName>
        <fullName evidence="1">ABC transporter substrate-binding protein</fullName>
    </submittedName>
</protein>
<organism evidence="1 2">
    <name type="scientific">Tectimicrobiota bacterium</name>
    <dbReference type="NCBI Taxonomy" id="2528274"/>
    <lineage>
        <taxon>Bacteria</taxon>
        <taxon>Pseudomonadati</taxon>
        <taxon>Nitrospinota/Tectimicrobiota group</taxon>
        <taxon>Candidatus Tectimicrobiota</taxon>
    </lineage>
</organism>
<dbReference type="CDD" id="cd06325">
    <property type="entry name" value="PBP1_ABC_unchar_transporter"/>
    <property type="match status" value="1"/>
</dbReference>
<reference evidence="1" key="1">
    <citation type="submission" date="2020-07" db="EMBL/GenBank/DDBJ databases">
        <title>Huge and variable diversity of episymbiotic CPR bacteria and DPANN archaea in groundwater ecosystems.</title>
        <authorList>
            <person name="He C.Y."/>
            <person name="Keren R."/>
            <person name="Whittaker M."/>
            <person name="Farag I.F."/>
            <person name="Doudna J."/>
            <person name="Cate J.H.D."/>
            <person name="Banfield J.F."/>
        </authorList>
    </citation>
    <scope>NUCLEOTIDE SEQUENCE</scope>
    <source>
        <strain evidence="1">NC_groundwater_763_Ag_S-0.2um_68_21</strain>
    </source>
</reference>
<dbReference type="PANTHER" id="PTHR35271:SF1">
    <property type="entry name" value="ABC TRANSPORTER, SUBSTRATE-BINDING LIPOPROTEIN"/>
    <property type="match status" value="1"/>
</dbReference>
<accession>A0A932HYG6</accession>
<proteinExistence type="predicted"/>
<dbReference type="Pfam" id="PF04392">
    <property type="entry name" value="ABC_sub_bind"/>
    <property type="match status" value="1"/>
</dbReference>
<gene>
    <name evidence="1" type="ORF">HYZ11_10055</name>
</gene>
<dbReference type="AlphaFoldDB" id="A0A932HYG6"/>
<dbReference type="PANTHER" id="PTHR35271">
    <property type="entry name" value="ABC TRANSPORTER, SUBSTRATE-BINDING LIPOPROTEIN-RELATED"/>
    <property type="match status" value="1"/>
</dbReference>
<sequence length="336" mass="35669">MKPKARRTLPQKTTGRRAASCLLAAVVLLGVLRAEAQRVRDPYRIGAITGAWAPNHPAVEGLKAGLKEMGIREGNDVLFDIRFTKGNFQAMPMAAAALIKAGANLIFTTNEAATKAAMATTQKIPIVFTGVGDPVAAGIVASFARPQGNVTGVSALFTELAPKRLEILKTIAPGLRRVLVIYEADDPQSIAAARKAQEAAPILRIGLLALPVRTSEELARSLKSLQPGDGLMAPDVAALDIPDQTLQASLSARVPIIFGPAFWAGHGALVSYGADYHAQGRQAARLVAKILRGARPQDLPVEGANKIDLIINLKTAKKIGLEIPPEMLMRADRVIK</sequence>
<evidence type="ECO:0000313" key="1">
    <source>
        <dbReference type="EMBL" id="MBI3127936.1"/>
    </source>
</evidence>
<dbReference type="InterPro" id="IPR007487">
    <property type="entry name" value="ABC_transpt-TYRBP-like"/>
</dbReference>
<dbReference type="EMBL" id="JACPUR010000021">
    <property type="protein sequence ID" value="MBI3127936.1"/>
    <property type="molecule type" value="Genomic_DNA"/>
</dbReference>
<name>A0A932HYG6_UNCTE</name>
<evidence type="ECO:0000313" key="2">
    <source>
        <dbReference type="Proteomes" id="UP000782312"/>
    </source>
</evidence>
<dbReference type="Proteomes" id="UP000782312">
    <property type="component" value="Unassembled WGS sequence"/>
</dbReference>